<evidence type="ECO:0000256" key="2">
    <source>
        <dbReference type="ARBA" id="ARBA00005272"/>
    </source>
</evidence>
<dbReference type="PRINTS" id="PR00368">
    <property type="entry name" value="FADPNR"/>
</dbReference>
<keyword evidence="4" id="KW-0274">FAD</keyword>
<evidence type="ECO:0000256" key="4">
    <source>
        <dbReference type="ARBA" id="ARBA00022827"/>
    </source>
</evidence>
<dbReference type="SUPFAM" id="SSF51905">
    <property type="entry name" value="FAD/NAD(P)-binding domain"/>
    <property type="match status" value="1"/>
</dbReference>
<proteinExistence type="inferred from homology"/>
<sequence length="431" mass="45852">MARQFTHSPHVVVLGAGYAGVMAANRIAGAPDAPVVTLVNAEAEFVQRIRLHEYAAGGMHPTVSFDGLLRSNIRLVVAEVSRIIPAERRIELVARAAGQHPDLVNNSLEYDYLVYALGSNQLDKTSDSYSVNSLAGAAALRARLGDPLPSAPLVVLGGGHTGVETAAELAESRWAAAAGAHAHHRVRLQTTGLLLPGASEKTRRVAHRDLRQLGVEVVEHCDPAAIPSGSIVIRCTGFANATVAAASGLPVDLAGRLLVDSTLRCAAQPLPPEDGRTPSDKAGFDRIFGAGDGARISAPGYEYVRQSCAAALPQGAHVADNVLRALRREPLLPLDAGFVARCASLGRSRGIIEFVDAADSSRPFRLTGWAGARTKEAICNMTLTWLGQERTAHKRYRWFSGPRTLHAETAASRPNTPTQPVLPPADERYAR</sequence>
<protein>
    <submittedName>
        <fullName evidence="8">NADH dehydrogenase FAD-containing subunit</fullName>
    </submittedName>
</protein>
<dbReference type="InterPro" id="IPR036188">
    <property type="entry name" value="FAD/NAD-bd_sf"/>
</dbReference>
<dbReference type="EMBL" id="JAAMOX010000001">
    <property type="protein sequence ID" value="NIH52868.1"/>
    <property type="molecule type" value="Genomic_DNA"/>
</dbReference>
<evidence type="ECO:0000259" key="7">
    <source>
        <dbReference type="Pfam" id="PF07992"/>
    </source>
</evidence>
<feature type="region of interest" description="Disordered" evidence="6">
    <location>
        <begin position="407"/>
        <end position="431"/>
    </location>
</feature>
<keyword evidence="5" id="KW-0560">Oxidoreductase</keyword>
<comment type="cofactor">
    <cofactor evidence="1">
        <name>FAD</name>
        <dbReference type="ChEBI" id="CHEBI:57692"/>
    </cofactor>
</comment>
<dbReference type="GO" id="GO:0003955">
    <property type="term" value="F:NAD(P)H dehydrogenase (quinone) activity"/>
    <property type="evidence" value="ECO:0007669"/>
    <property type="project" value="TreeGrafter"/>
</dbReference>
<evidence type="ECO:0000256" key="5">
    <source>
        <dbReference type="ARBA" id="ARBA00023002"/>
    </source>
</evidence>
<evidence type="ECO:0000256" key="1">
    <source>
        <dbReference type="ARBA" id="ARBA00001974"/>
    </source>
</evidence>
<keyword evidence="9" id="KW-1185">Reference proteome</keyword>
<dbReference type="PRINTS" id="PR00469">
    <property type="entry name" value="PNDRDTASEII"/>
</dbReference>
<dbReference type="Proteomes" id="UP000541033">
    <property type="component" value="Unassembled WGS sequence"/>
</dbReference>
<dbReference type="PANTHER" id="PTHR42913:SF3">
    <property type="entry name" value="64 KDA MITOCHONDRIAL NADH DEHYDROGENASE (EUROFUNG)"/>
    <property type="match status" value="1"/>
</dbReference>
<evidence type="ECO:0000313" key="8">
    <source>
        <dbReference type="EMBL" id="NIH52868.1"/>
    </source>
</evidence>
<keyword evidence="3" id="KW-0285">Flavoprotein</keyword>
<dbReference type="Gene3D" id="3.50.50.100">
    <property type="match status" value="1"/>
</dbReference>
<evidence type="ECO:0000313" key="9">
    <source>
        <dbReference type="Proteomes" id="UP000541033"/>
    </source>
</evidence>
<gene>
    <name evidence="8" type="ORF">FHX76_000736</name>
</gene>
<organism evidence="8 9">
    <name type="scientific">Lysinibacter cavernae</name>
    <dbReference type="NCBI Taxonomy" id="1640652"/>
    <lineage>
        <taxon>Bacteria</taxon>
        <taxon>Bacillati</taxon>
        <taxon>Actinomycetota</taxon>
        <taxon>Actinomycetes</taxon>
        <taxon>Micrococcales</taxon>
        <taxon>Microbacteriaceae</taxon>
        <taxon>Lysinibacter</taxon>
    </lineage>
</organism>
<dbReference type="AlphaFoldDB" id="A0A7X5TT30"/>
<dbReference type="Pfam" id="PF07992">
    <property type="entry name" value="Pyr_redox_2"/>
    <property type="match status" value="1"/>
</dbReference>
<reference evidence="8 9" key="1">
    <citation type="submission" date="2020-02" db="EMBL/GenBank/DDBJ databases">
        <title>Sequencing the genomes of 1000 actinobacteria strains.</title>
        <authorList>
            <person name="Klenk H.-P."/>
        </authorList>
    </citation>
    <scope>NUCLEOTIDE SEQUENCE [LARGE SCALE GENOMIC DNA]</scope>
    <source>
        <strain evidence="8 9">DSM 27960</strain>
    </source>
</reference>
<accession>A0A7X5TT30</accession>
<dbReference type="RefSeq" id="WP_167148023.1">
    <property type="nucleotide sequence ID" value="NZ_JAAMOX010000001.1"/>
</dbReference>
<dbReference type="InterPro" id="IPR023753">
    <property type="entry name" value="FAD/NAD-binding_dom"/>
</dbReference>
<name>A0A7X5TT30_9MICO</name>
<feature type="domain" description="FAD/NAD(P)-binding" evidence="7">
    <location>
        <begin position="10"/>
        <end position="263"/>
    </location>
</feature>
<evidence type="ECO:0000256" key="6">
    <source>
        <dbReference type="SAM" id="MobiDB-lite"/>
    </source>
</evidence>
<evidence type="ECO:0000256" key="3">
    <source>
        <dbReference type="ARBA" id="ARBA00022630"/>
    </source>
</evidence>
<dbReference type="InterPro" id="IPR051169">
    <property type="entry name" value="NADH-Q_oxidoreductase"/>
</dbReference>
<dbReference type="GO" id="GO:0019646">
    <property type="term" value="P:aerobic electron transport chain"/>
    <property type="evidence" value="ECO:0007669"/>
    <property type="project" value="TreeGrafter"/>
</dbReference>
<comment type="similarity">
    <text evidence="2">Belongs to the NADH dehydrogenase family.</text>
</comment>
<comment type="caution">
    <text evidence="8">The sequence shown here is derived from an EMBL/GenBank/DDBJ whole genome shotgun (WGS) entry which is preliminary data.</text>
</comment>
<dbReference type="PANTHER" id="PTHR42913">
    <property type="entry name" value="APOPTOSIS-INDUCING FACTOR 1"/>
    <property type="match status" value="1"/>
</dbReference>